<comment type="function">
    <text evidence="12">Adds a GMP to the 5'-end of tRNA(His) after transcription and RNase P cleavage.</text>
</comment>
<evidence type="ECO:0000256" key="9">
    <source>
        <dbReference type="ARBA" id="ARBA00022842"/>
    </source>
</evidence>
<proteinExistence type="inferred from homology"/>
<keyword evidence="15" id="KW-0732">Signal</keyword>
<comment type="similarity">
    <text evidence="1 12">Belongs to the tRNA(His) guanylyltransferase family.</text>
</comment>
<feature type="binding site" evidence="13">
    <location>
        <begin position="103"/>
        <end position="104"/>
    </location>
    <ligand>
        <name>GTP</name>
        <dbReference type="ChEBI" id="CHEBI:37565"/>
    </ligand>
</feature>
<dbReference type="GO" id="GO:0008193">
    <property type="term" value="F:tRNA guanylyltransferase activity"/>
    <property type="evidence" value="ECO:0007669"/>
    <property type="project" value="UniProtKB-UniRule"/>
</dbReference>
<dbReference type="Pfam" id="PF14413">
    <property type="entry name" value="Thg1C"/>
    <property type="match status" value="1"/>
</dbReference>
<evidence type="ECO:0000256" key="4">
    <source>
        <dbReference type="ARBA" id="ARBA00022679"/>
    </source>
</evidence>
<evidence type="ECO:0000256" key="6">
    <source>
        <dbReference type="ARBA" id="ARBA00022695"/>
    </source>
</evidence>
<evidence type="ECO:0000256" key="7">
    <source>
        <dbReference type="ARBA" id="ARBA00022723"/>
    </source>
</evidence>
<evidence type="ECO:0000256" key="2">
    <source>
        <dbReference type="ARBA" id="ARBA00012511"/>
    </source>
</evidence>
<comment type="cofactor">
    <cofactor evidence="14">
        <name>Mg(2+)</name>
        <dbReference type="ChEBI" id="CHEBI:18420"/>
    </cofactor>
    <text evidence="14">Binds 2 magnesium ions per subunit.</text>
</comment>
<evidence type="ECO:0000256" key="14">
    <source>
        <dbReference type="PIRSR" id="PIRSR028980-2"/>
    </source>
</evidence>
<feature type="domain" description="tRNAHis guanylyltransferase catalytic" evidence="16">
    <location>
        <begin position="34"/>
        <end position="165"/>
    </location>
</feature>
<feature type="binding site" evidence="14">
    <location>
        <position position="104"/>
    </location>
    <ligand>
        <name>Mg(2+)</name>
        <dbReference type="ChEBI" id="CHEBI:18420"/>
        <label>2</label>
        <note>catalytic</note>
    </ligand>
</feature>
<dbReference type="EC" id="2.7.7.79" evidence="2 12"/>
<feature type="chain" id="PRO_5025511609" description="tRNA(His) guanylyltransferase" evidence="15">
    <location>
        <begin position="25"/>
        <end position="264"/>
    </location>
</feature>
<evidence type="ECO:0000256" key="13">
    <source>
        <dbReference type="PIRSR" id="PIRSR028980-1"/>
    </source>
</evidence>
<evidence type="ECO:0000256" key="1">
    <source>
        <dbReference type="ARBA" id="ARBA00010113"/>
    </source>
</evidence>
<keyword evidence="7 12" id="KW-0479">Metal-binding</keyword>
<keyword evidence="10 12" id="KW-0342">GTP-binding</keyword>
<dbReference type="Proteomes" id="UP000501346">
    <property type="component" value="Chromosome SeVII-ScVII"/>
</dbReference>
<comment type="catalytic activity">
    <reaction evidence="12">
        <text>a 5'-end ribonucleotide-tRNA(His) + GTP + ATP + H2O = a 5'-end phospho-guanosine-ribonucleotide-tRNA(His) + AMP + 2 diphosphate + H(+)</text>
        <dbReference type="Rhea" id="RHEA:54564"/>
        <dbReference type="Rhea" id="RHEA-COMP:14193"/>
        <dbReference type="Rhea" id="RHEA-COMP:14917"/>
        <dbReference type="ChEBI" id="CHEBI:15377"/>
        <dbReference type="ChEBI" id="CHEBI:15378"/>
        <dbReference type="ChEBI" id="CHEBI:30616"/>
        <dbReference type="ChEBI" id="CHEBI:33019"/>
        <dbReference type="ChEBI" id="CHEBI:37565"/>
        <dbReference type="ChEBI" id="CHEBI:138282"/>
        <dbReference type="ChEBI" id="CHEBI:141847"/>
        <dbReference type="ChEBI" id="CHEBI:456215"/>
        <dbReference type="EC" id="2.7.7.79"/>
    </reaction>
</comment>
<feature type="binding site" evidence="14">
    <location>
        <position position="104"/>
    </location>
    <ligand>
        <name>Mg(2+)</name>
        <dbReference type="ChEBI" id="CHEBI:18420"/>
        <label>1</label>
        <note>catalytic</note>
    </ligand>
</feature>
<feature type="signal peptide" evidence="15">
    <location>
        <begin position="1"/>
        <end position="24"/>
    </location>
</feature>
<dbReference type="OrthoDB" id="62560at2759"/>
<feature type="binding site" evidence="14">
    <location>
        <position position="57"/>
    </location>
    <ligand>
        <name>Mg(2+)</name>
        <dbReference type="ChEBI" id="CHEBI:18420"/>
        <label>1</label>
        <note>catalytic</note>
    </ligand>
</feature>
<sequence>MSTTNGFVMVLLMALLYWTSLLPATNIMANSKFGYVRQFETHDAILPQCYIVVRIDGKKFHEFSKFYDFGKPNDENALKLMNACAKNLVLKYKTDIILAFGESDEYSFILKSDSALFNRRKDKLSTLFGSFFTSNYVALWSKFFPDKPLDIKHLPYFDSRCVAYPNLQTIKDYLSWRYVDTHINNLFNTTFWQLIIKCGLTPQEAEKKLCGTFSNDKQEILFSECGINYNNEPEMFKKGSLVTRKGEVLHINVIAQIDELFEGF</sequence>
<evidence type="ECO:0000259" key="17">
    <source>
        <dbReference type="Pfam" id="PF14413"/>
    </source>
</evidence>
<feature type="binding site" evidence="13">
    <location>
        <begin position="56"/>
        <end position="61"/>
    </location>
    <ligand>
        <name>GTP</name>
        <dbReference type="ChEBI" id="CHEBI:37565"/>
    </ligand>
</feature>
<feature type="domain" description="Thg1 C-terminal" evidence="17">
    <location>
        <begin position="168"/>
        <end position="246"/>
    </location>
</feature>
<dbReference type="InterPro" id="IPR024956">
    <property type="entry name" value="tRNAHis_GuaTrfase_cat"/>
</dbReference>
<feature type="binding site" evidence="14">
    <location>
        <position position="56"/>
    </location>
    <ligand>
        <name>Mg(2+)</name>
        <dbReference type="ChEBI" id="CHEBI:18420"/>
        <label>2</label>
        <note>catalytic</note>
    </ligand>
</feature>
<dbReference type="GO" id="GO:0006400">
    <property type="term" value="P:tRNA modification"/>
    <property type="evidence" value="ECO:0007669"/>
    <property type="project" value="UniProtKB-UniRule"/>
</dbReference>
<evidence type="ECO:0000313" key="18">
    <source>
        <dbReference type="EMBL" id="QID85097.1"/>
    </source>
</evidence>
<dbReference type="Gene3D" id="3.30.70.3000">
    <property type="match status" value="1"/>
</dbReference>
<evidence type="ECO:0000256" key="12">
    <source>
        <dbReference type="PIRNR" id="PIRNR028980"/>
    </source>
</evidence>
<keyword evidence="6 12" id="KW-0548">Nucleotidyltransferase</keyword>
<dbReference type="GO" id="GO:0005525">
    <property type="term" value="F:GTP binding"/>
    <property type="evidence" value="ECO:0007669"/>
    <property type="project" value="UniProtKB-UniRule"/>
</dbReference>
<protein>
    <recommendedName>
        <fullName evidence="3 12">tRNA(His) guanylyltransferase</fullName>
        <ecNumber evidence="2 12">2.7.7.79</ecNumber>
    </recommendedName>
    <alternativeName>
        <fullName evidence="11 12">tRNA-histidine guanylyltransferase</fullName>
    </alternativeName>
</protein>
<dbReference type="GO" id="GO:0000287">
    <property type="term" value="F:magnesium ion binding"/>
    <property type="evidence" value="ECO:0007669"/>
    <property type="project" value="UniProtKB-UniRule"/>
</dbReference>
<evidence type="ECO:0000256" key="10">
    <source>
        <dbReference type="ARBA" id="ARBA00023134"/>
    </source>
</evidence>
<dbReference type="PANTHER" id="PTHR12729">
    <property type="entry name" value="TRNA(HIS) GUANYLYLTRANSFERASE-RELATED"/>
    <property type="match status" value="1"/>
</dbReference>
<dbReference type="PANTHER" id="PTHR12729:SF6">
    <property type="entry name" value="TRNA(HIS) GUANYLYLTRANSFERASE-RELATED"/>
    <property type="match status" value="1"/>
</dbReference>
<dbReference type="FunFam" id="3.30.70.3000:FF:000003">
    <property type="entry name" value="tRNA(His) guanylyltransferase"/>
    <property type="match status" value="1"/>
</dbReference>
<name>A0A6C1E8S4_SACPS</name>
<organism evidence="18 19">
    <name type="scientific">Saccharomyces pastorianus</name>
    <name type="common">Lager yeast</name>
    <name type="synonym">Saccharomyces cerevisiae x Saccharomyces eubayanus</name>
    <dbReference type="NCBI Taxonomy" id="27292"/>
    <lineage>
        <taxon>Eukaryota</taxon>
        <taxon>Fungi</taxon>
        <taxon>Dikarya</taxon>
        <taxon>Ascomycota</taxon>
        <taxon>Saccharomycotina</taxon>
        <taxon>Saccharomycetes</taxon>
        <taxon>Saccharomycetales</taxon>
        <taxon>Saccharomycetaceae</taxon>
        <taxon>Saccharomyces</taxon>
    </lineage>
</organism>
<keyword evidence="5 12" id="KW-0819">tRNA processing</keyword>
<dbReference type="AlphaFoldDB" id="A0A6C1E8S4"/>
<evidence type="ECO:0000256" key="3">
    <source>
        <dbReference type="ARBA" id="ARBA00015443"/>
    </source>
</evidence>
<accession>A0A6C1E8S4</accession>
<keyword evidence="19" id="KW-1185">Reference proteome</keyword>
<evidence type="ECO:0000256" key="8">
    <source>
        <dbReference type="ARBA" id="ARBA00022741"/>
    </source>
</evidence>
<evidence type="ECO:0000259" key="16">
    <source>
        <dbReference type="Pfam" id="PF04446"/>
    </source>
</evidence>
<dbReference type="InterPro" id="IPR007537">
    <property type="entry name" value="tRNAHis_GuaTrfase_Thg1"/>
</dbReference>
<keyword evidence="8 12" id="KW-0547">Nucleotide-binding</keyword>
<feature type="binding site" evidence="14">
    <location>
        <position position="56"/>
    </location>
    <ligand>
        <name>Mg(2+)</name>
        <dbReference type="ChEBI" id="CHEBI:18420"/>
        <label>1</label>
        <note>catalytic</note>
    </ligand>
</feature>
<dbReference type="InterPro" id="IPR025845">
    <property type="entry name" value="Thg1_C_dom"/>
</dbReference>
<dbReference type="InterPro" id="IPR038469">
    <property type="entry name" value="tRNAHis_GuaTrfase_Thg1_sf"/>
</dbReference>
<evidence type="ECO:0000313" key="19">
    <source>
        <dbReference type="Proteomes" id="UP000501346"/>
    </source>
</evidence>
<dbReference type="Pfam" id="PF04446">
    <property type="entry name" value="Thg1"/>
    <property type="match status" value="1"/>
</dbReference>
<evidence type="ECO:0000256" key="15">
    <source>
        <dbReference type="SAM" id="SignalP"/>
    </source>
</evidence>
<gene>
    <name evidence="18" type="primary">THG1_2</name>
    <name evidence="18" type="ORF">GRS66_007647</name>
</gene>
<keyword evidence="4 12" id="KW-0808">Transferase</keyword>
<reference evidence="18 19" key="1">
    <citation type="journal article" date="2019" name="BMC Genomics">
        <title>Chromosome level assembly and comparative genome analysis confirm lager-brewing yeasts originated from a single hybridization.</title>
        <authorList>
            <person name="Salazar A.N."/>
            <person name="Gorter de Vries A.R."/>
            <person name="van den Broek M."/>
            <person name="Brouwers N."/>
            <person name="de la Torre Cortes P."/>
            <person name="Kuijpers N.G.A."/>
            <person name="Daran J.G."/>
            <person name="Abeel T."/>
        </authorList>
    </citation>
    <scope>NUCLEOTIDE SEQUENCE [LARGE SCALE GENOMIC DNA]</scope>
    <source>
        <strain evidence="18 19">CBS 1483</strain>
    </source>
</reference>
<keyword evidence="9 12" id="KW-0460">Magnesium</keyword>
<evidence type="ECO:0000256" key="5">
    <source>
        <dbReference type="ARBA" id="ARBA00022694"/>
    </source>
</evidence>
<evidence type="ECO:0000256" key="11">
    <source>
        <dbReference type="ARBA" id="ARBA00032480"/>
    </source>
</evidence>
<dbReference type="PIRSF" id="PIRSF028980">
    <property type="entry name" value="tRNAHis_guanylyltransferase"/>
    <property type="match status" value="1"/>
</dbReference>
<dbReference type="EMBL" id="CP049004">
    <property type="protein sequence ID" value="QID85097.1"/>
    <property type="molecule type" value="Genomic_DNA"/>
</dbReference>